<protein>
    <submittedName>
        <fullName evidence="2">(rape) hypothetical protein</fullName>
    </submittedName>
</protein>
<dbReference type="AlphaFoldDB" id="A0A816Y239"/>
<dbReference type="Proteomes" id="UP001295469">
    <property type="component" value="Chromosome A01"/>
</dbReference>
<feature type="compositionally biased region" description="Basic and acidic residues" evidence="1">
    <location>
        <begin position="109"/>
        <end position="118"/>
    </location>
</feature>
<evidence type="ECO:0000313" key="2">
    <source>
        <dbReference type="EMBL" id="CAF2151716.1"/>
    </source>
</evidence>
<sequence>MLSIGATGWATPCLRSYFLDSLSSISALEIVSVQTLLILSNRNNSIVRRGLNNSWNLILSFITYQYHFAGPVLSKRYGLHFLFMPLSFVVSLNKQASVKRGQSKGKKKSERESTELTL</sequence>
<accession>A0A816Y239</accession>
<organism evidence="2">
    <name type="scientific">Brassica napus</name>
    <name type="common">Rape</name>
    <dbReference type="NCBI Taxonomy" id="3708"/>
    <lineage>
        <taxon>Eukaryota</taxon>
        <taxon>Viridiplantae</taxon>
        <taxon>Streptophyta</taxon>
        <taxon>Embryophyta</taxon>
        <taxon>Tracheophyta</taxon>
        <taxon>Spermatophyta</taxon>
        <taxon>Magnoliopsida</taxon>
        <taxon>eudicotyledons</taxon>
        <taxon>Gunneridae</taxon>
        <taxon>Pentapetalae</taxon>
        <taxon>rosids</taxon>
        <taxon>malvids</taxon>
        <taxon>Brassicales</taxon>
        <taxon>Brassicaceae</taxon>
        <taxon>Brassiceae</taxon>
        <taxon>Brassica</taxon>
    </lineage>
</organism>
<evidence type="ECO:0000256" key="1">
    <source>
        <dbReference type="SAM" id="MobiDB-lite"/>
    </source>
</evidence>
<proteinExistence type="predicted"/>
<feature type="region of interest" description="Disordered" evidence="1">
    <location>
        <begin position="96"/>
        <end position="118"/>
    </location>
</feature>
<dbReference type="EMBL" id="HG994355">
    <property type="protein sequence ID" value="CAF2151716.1"/>
    <property type="molecule type" value="Genomic_DNA"/>
</dbReference>
<reference evidence="2" key="1">
    <citation type="submission" date="2021-01" db="EMBL/GenBank/DDBJ databases">
        <authorList>
            <consortium name="Genoscope - CEA"/>
            <person name="William W."/>
        </authorList>
    </citation>
    <scope>NUCLEOTIDE SEQUENCE</scope>
</reference>
<name>A0A816Y239_BRANA</name>
<gene>
    <name evidence="2" type="ORF">DARMORV10_A01P25000.1</name>
</gene>